<dbReference type="Proteomes" id="UP000014760">
    <property type="component" value="Unassembled WGS sequence"/>
</dbReference>
<dbReference type="EnsemblMetazoa" id="CapteT199938">
    <property type="protein sequence ID" value="CapteP199938"/>
    <property type="gene ID" value="CapteG199938"/>
</dbReference>
<gene>
    <name evidence="2" type="ORF">CAPTEDRAFT_199938</name>
</gene>
<dbReference type="EMBL" id="KB302654">
    <property type="protein sequence ID" value="ELU04031.1"/>
    <property type="molecule type" value="Genomic_DNA"/>
</dbReference>
<sequence>MKIFLVLTLALFADFAMGDIDMCFVGKQTKTQFLEFPNHCPGSNHFYFDMKPCAVRIEITAIFGNDIFKVYLDQGNVKAAYKTSLMEDLHYRIDERAYECPICTHDAVMCPDDVATAARRLNTGKCDGRVSSQRIISCMVAMLCTRQWLSYLRE</sequence>
<reference evidence="4" key="1">
    <citation type="submission" date="2012-12" db="EMBL/GenBank/DDBJ databases">
        <authorList>
            <person name="Hellsten U."/>
            <person name="Grimwood J."/>
            <person name="Chapman J.A."/>
            <person name="Shapiro H."/>
            <person name="Aerts A."/>
            <person name="Otillar R.P."/>
            <person name="Terry A.Y."/>
            <person name="Boore J.L."/>
            <person name="Simakov O."/>
            <person name="Marletaz F."/>
            <person name="Cho S.-J."/>
            <person name="Edsinger-Gonzales E."/>
            <person name="Havlak P."/>
            <person name="Kuo D.-H."/>
            <person name="Larsson T."/>
            <person name="Lv J."/>
            <person name="Arendt D."/>
            <person name="Savage R."/>
            <person name="Osoegawa K."/>
            <person name="de Jong P."/>
            <person name="Lindberg D.R."/>
            <person name="Seaver E.C."/>
            <person name="Weisblat D.A."/>
            <person name="Putnam N.H."/>
            <person name="Grigoriev I.V."/>
            <person name="Rokhsar D.S."/>
        </authorList>
    </citation>
    <scope>NUCLEOTIDE SEQUENCE</scope>
    <source>
        <strain evidence="4">I ESC-2004</strain>
    </source>
</reference>
<feature type="signal peptide" evidence="1">
    <location>
        <begin position="1"/>
        <end position="18"/>
    </location>
</feature>
<organism evidence="2">
    <name type="scientific">Capitella teleta</name>
    <name type="common">Polychaete worm</name>
    <dbReference type="NCBI Taxonomy" id="283909"/>
    <lineage>
        <taxon>Eukaryota</taxon>
        <taxon>Metazoa</taxon>
        <taxon>Spiralia</taxon>
        <taxon>Lophotrochozoa</taxon>
        <taxon>Annelida</taxon>
        <taxon>Polychaeta</taxon>
        <taxon>Sedentaria</taxon>
        <taxon>Scolecida</taxon>
        <taxon>Capitellidae</taxon>
        <taxon>Capitella</taxon>
    </lineage>
</organism>
<reference evidence="2 4" key="2">
    <citation type="journal article" date="2013" name="Nature">
        <title>Insights into bilaterian evolution from three spiralian genomes.</title>
        <authorList>
            <person name="Simakov O."/>
            <person name="Marletaz F."/>
            <person name="Cho S.J."/>
            <person name="Edsinger-Gonzales E."/>
            <person name="Havlak P."/>
            <person name="Hellsten U."/>
            <person name="Kuo D.H."/>
            <person name="Larsson T."/>
            <person name="Lv J."/>
            <person name="Arendt D."/>
            <person name="Savage R."/>
            <person name="Osoegawa K."/>
            <person name="de Jong P."/>
            <person name="Grimwood J."/>
            <person name="Chapman J.A."/>
            <person name="Shapiro H."/>
            <person name="Aerts A."/>
            <person name="Otillar R.P."/>
            <person name="Terry A.Y."/>
            <person name="Boore J.L."/>
            <person name="Grigoriev I.V."/>
            <person name="Lindberg D.R."/>
            <person name="Seaver E.C."/>
            <person name="Weisblat D.A."/>
            <person name="Putnam N.H."/>
            <person name="Rokhsar D.S."/>
        </authorList>
    </citation>
    <scope>NUCLEOTIDE SEQUENCE</scope>
    <source>
        <strain evidence="2 4">I ESC-2004</strain>
    </source>
</reference>
<keyword evidence="1" id="KW-0732">Signal</keyword>
<dbReference type="AlphaFoldDB" id="R7UD63"/>
<name>R7UD63_CAPTE</name>
<evidence type="ECO:0000256" key="1">
    <source>
        <dbReference type="SAM" id="SignalP"/>
    </source>
</evidence>
<evidence type="ECO:0000313" key="3">
    <source>
        <dbReference type="EnsemblMetazoa" id="CapteP199938"/>
    </source>
</evidence>
<feature type="chain" id="PRO_5008787937" evidence="1">
    <location>
        <begin position="19"/>
        <end position="154"/>
    </location>
</feature>
<evidence type="ECO:0000313" key="2">
    <source>
        <dbReference type="EMBL" id="ELU04031.1"/>
    </source>
</evidence>
<dbReference type="HOGENOM" id="CLU_1705926_0_0_1"/>
<keyword evidence="4" id="KW-1185">Reference proteome</keyword>
<protein>
    <submittedName>
        <fullName evidence="2 3">Uncharacterized protein</fullName>
    </submittedName>
</protein>
<reference evidence="3" key="3">
    <citation type="submission" date="2015-06" db="UniProtKB">
        <authorList>
            <consortium name="EnsemblMetazoa"/>
        </authorList>
    </citation>
    <scope>IDENTIFICATION</scope>
</reference>
<dbReference type="EMBL" id="AMQN01008277">
    <property type="status" value="NOT_ANNOTATED_CDS"/>
    <property type="molecule type" value="Genomic_DNA"/>
</dbReference>
<proteinExistence type="predicted"/>
<evidence type="ECO:0000313" key="4">
    <source>
        <dbReference type="Proteomes" id="UP000014760"/>
    </source>
</evidence>
<accession>R7UD63</accession>